<dbReference type="AlphaFoldDB" id="A0A1G9ZJD8"/>
<evidence type="ECO:0000256" key="2">
    <source>
        <dbReference type="ARBA" id="ARBA00011643"/>
    </source>
</evidence>
<dbReference type="STRING" id="206665.SAMN04488516_10152"/>
<dbReference type="GO" id="GO:0046872">
    <property type="term" value="F:metal ion binding"/>
    <property type="evidence" value="ECO:0007669"/>
    <property type="project" value="UniProtKB-KW"/>
</dbReference>
<keyword evidence="4 5" id="KW-0479">Metal-binding</keyword>
<gene>
    <name evidence="6" type="ORF">SAMN04488516_10152</name>
</gene>
<accession>A0A1G9ZJD8</accession>
<organism evidence="6 7">
    <name type="scientific">Desulfonauticus submarinus</name>
    <dbReference type="NCBI Taxonomy" id="206665"/>
    <lineage>
        <taxon>Bacteria</taxon>
        <taxon>Pseudomonadati</taxon>
        <taxon>Thermodesulfobacteriota</taxon>
        <taxon>Desulfovibrionia</taxon>
        <taxon>Desulfovibrionales</taxon>
        <taxon>Desulfonauticaceae</taxon>
        <taxon>Desulfonauticus</taxon>
    </lineage>
</organism>
<dbReference type="Pfam" id="PF01784">
    <property type="entry name" value="DUF34_NIF3"/>
    <property type="match status" value="1"/>
</dbReference>
<dbReference type="FunFam" id="3.40.1390.30:FF:000001">
    <property type="entry name" value="GTP cyclohydrolase 1 type 2"/>
    <property type="match status" value="1"/>
</dbReference>
<comment type="similarity">
    <text evidence="1">Belongs to the GTP cyclohydrolase I type 2/NIF3 family.</text>
</comment>
<dbReference type="EMBL" id="FNIN01000001">
    <property type="protein sequence ID" value="SDN21420.1"/>
    <property type="molecule type" value="Genomic_DNA"/>
</dbReference>
<dbReference type="Proteomes" id="UP000199602">
    <property type="component" value="Unassembled WGS sequence"/>
</dbReference>
<dbReference type="SUPFAM" id="SSF102705">
    <property type="entry name" value="NIF3 (NGG1p interacting factor 3)-like"/>
    <property type="match status" value="1"/>
</dbReference>
<evidence type="ECO:0000256" key="1">
    <source>
        <dbReference type="ARBA" id="ARBA00006964"/>
    </source>
</evidence>
<feature type="binding site" evidence="5">
    <location>
        <position position="102"/>
    </location>
    <ligand>
        <name>a divalent metal cation</name>
        <dbReference type="ChEBI" id="CHEBI:60240"/>
        <label>1</label>
    </ligand>
</feature>
<feature type="binding site" evidence="5">
    <location>
        <position position="229"/>
    </location>
    <ligand>
        <name>a divalent metal cation</name>
        <dbReference type="ChEBI" id="CHEBI:60240"/>
        <label>1</label>
    </ligand>
</feature>
<evidence type="ECO:0000256" key="5">
    <source>
        <dbReference type="PIRSR" id="PIRSR602678-1"/>
    </source>
</evidence>
<comment type="subunit">
    <text evidence="2">Homohexamer.</text>
</comment>
<dbReference type="PANTHER" id="PTHR13799:SF14">
    <property type="entry name" value="GTP CYCLOHYDROLASE 1 TYPE 2 HOMOLOG"/>
    <property type="match status" value="1"/>
</dbReference>
<dbReference type="PANTHER" id="PTHR13799">
    <property type="entry name" value="NGG1 INTERACTING FACTOR 3"/>
    <property type="match status" value="1"/>
</dbReference>
<feature type="binding site" evidence="5">
    <location>
        <position position="65"/>
    </location>
    <ligand>
        <name>a divalent metal cation</name>
        <dbReference type="ChEBI" id="CHEBI:60240"/>
        <label>1</label>
    </ligand>
</feature>
<name>A0A1G9ZJD8_9BACT</name>
<dbReference type="Gene3D" id="3.40.1390.30">
    <property type="entry name" value="NIF3 (NGG1p interacting factor 3)-like"/>
    <property type="match status" value="2"/>
</dbReference>
<dbReference type="NCBIfam" id="TIGR00486">
    <property type="entry name" value="YbgI_SA1388"/>
    <property type="match status" value="1"/>
</dbReference>
<dbReference type="InterPro" id="IPR036069">
    <property type="entry name" value="DUF34/NIF3_sf"/>
</dbReference>
<keyword evidence="7" id="KW-1185">Reference proteome</keyword>
<evidence type="ECO:0000256" key="4">
    <source>
        <dbReference type="ARBA" id="ARBA00022723"/>
    </source>
</evidence>
<reference evidence="6 7" key="1">
    <citation type="submission" date="2016-10" db="EMBL/GenBank/DDBJ databases">
        <authorList>
            <person name="de Groot N.N."/>
        </authorList>
    </citation>
    <scope>NUCLEOTIDE SEQUENCE [LARGE SCALE GENOMIC DNA]</scope>
    <source>
        <strain evidence="6 7">DSM 15269</strain>
    </source>
</reference>
<dbReference type="InterPro" id="IPR002678">
    <property type="entry name" value="DUF34/NIF3"/>
</dbReference>
<evidence type="ECO:0000313" key="7">
    <source>
        <dbReference type="Proteomes" id="UP000199602"/>
    </source>
</evidence>
<dbReference type="GO" id="GO:0005737">
    <property type="term" value="C:cytoplasm"/>
    <property type="evidence" value="ECO:0007669"/>
    <property type="project" value="TreeGrafter"/>
</dbReference>
<dbReference type="RefSeq" id="WP_092061596.1">
    <property type="nucleotide sequence ID" value="NZ_FNIN01000001.1"/>
</dbReference>
<feature type="binding site" evidence="5">
    <location>
        <position position="225"/>
    </location>
    <ligand>
        <name>a divalent metal cation</name>
        <dbReference type="ChEBI" id="CHEBI:60240"/>
        <label>1</label>
    </ligand>
</feature>
<evidence type="ECO:0000256" key="3">
    <source>
        <dbReference type="ARBA" id="ARBA00022112"/>
    </source>
</evidence>
<feature type="binding site" evidence="5">
    <location>
        <position position="64"/>
    </location>
    <ligand>
        <name>a divalent metal cation</name>
        <dbReference type="ChEBI" id="CHEBI:60240"/>
        <label>2</label>
    </ligand>
</feature>
<protein>
    <recommendedName>
        <fullName evidence="3">GTP cyclohydrolase 1 type 2 homolog</fullName>
    </recommendedName>
</protein>
<sequence length="261" mass="29293">MDVWELIDIIEKYAPLNFAASWDKSGLLVLGEKEDIQKVAISLEPSLSAVNKALDWGANFLLTHHPLALHPEFPNKKNEYFYVLKKVLSSGMFLYSAHTSLDANSKGPVSWFAKELGLQNLRVIDSFLDVDEKGTVGFGLRGEFSARIKTVDFIHKVKSILGIDILRAIGKAPSNIKHVAYCPGSGASLAEKAFKLGVDVFITGDFKYHEALEVGFQGFVLDVGHFILEEMMMQYFYKDIAKNIKEVDFIFIQSKDPFCYL</sequence>
<evidence type="ECO:0000313" key="6">
    <source>
        <dbReference type="EMBL" id="SDN21420.1"/>
    </source>
</evidence>
<proteinExistence type="inferred from homology"/>
<dbReference type="OrthoDB" id="9792792at2"/>